<dbReference type="STRING" id="990268.JCM19235_4401"/>
<organism evidence="1 2">
    <name type="scientific">Vibrio maritimus</name>
    <dbReference type="NCBI Taxonomy" id="990268"/>
    <lineage>
        <taxon>Bacteria</taxon>
        <taxon>Pseudomonadati</taxon>
        <taxon>Pseudomonadota</taxon>
        <taxon>Gammaproteobacteria</taxon>
        <taxon>Vibrionales</taxon>
        <taxon>Vibrionaceae</taxon>
        <taxon>Vibrio</taxon>
    </lineage>
</organism>
<keyword evidence="2" id="KW-1185">Reference proteome</keyword>
<gene>
    <name evidence="1" type="ORF">JCM19235_4401</name>
</gene>
<dbReference type="OrthoDB" id="245475at2"/>
<evidence type="ECO:0000313" key="1">
    <source>
        <dbReference type="EMBL" id="GAL20201.1"/>
    </source>
</evidence>
<dbReference type="AlphaFoldDB" id="A0A090RY36"/>
<reference evidence="1 2" key="2">
    <citation type="submission" date="2014-09" db="EMBL/GenBank/DDBJ databases">
        <authorList>
            <consortium name="NBRP consortium"/>
            <person name="Sawabe T."/>
            <person name="Meirelles P."/>
            <person name="Nakanishi M."/>
            <person name="Sayaka M."/>
            <person name="Hattori M."/>
            <person name="Ohkuma M."/>
        </authorList>
    </citation>
    <scope>NUCLEOTIDE SEQUENCE [LARGE SCALE GENOMIC DNA]</scope>
    <source>
        <strain evidence="2">JCM19235</strain>
    </source>
</reference>
<proteinExistence type="predicted"/>
<dbReference type="Proteomes" id="UP000029228">
    <property type="component" value="Unassembled WGS sequence"/>
</dbReference>
<protein>
    <recommendedName>
        <fullName evidence="3">Autoinducer 2-binding periplasmic protein LuxP</fullName>
    </recommendedName>
</protein>
<evidence type="ECO:0000313" key="2">
    <source>
        <dbReference type="Proteomes" id="UP000029228"/>
    </source>
</evidence>
<name>A0A090RY36_9VIBR</name>
<reference evidence="1 2" key="1">
    <citation type="submission" date="2014-09" db="EMBL/GenBank/DDBJ databases">
        <title>Vibrio maritimus JCM 19235. (C45) whole genome shotgun sequence.</title>
        <authorList>
            <person name="Sawabe T."/>
            <person name="Meirelles P."/>
            <person name="Nakanishi M."/>
            <person name="Sayaka M."/>
            <person name="Hattori M."/>
            <person name="Ohkuma M."/>
        </authorList>
    </citation>
    <scope>NUCLEOTIDE SEQUENCE [LARGE SCALE GENOMIC DNA]</scope>
    <source>
        <strain evidence="2">JCM19235</strain>
    </source>
</reference>
<dbReference type="EMBL" id="BBMR01000005">
    <property type="protein sequence ID" value="GAL20201.1"/>
    <property type="molecule type" value="Genomic_DNA"/>
</dbReference>
<comment type="caution">
    <text evidence="1">The sequence shown here is derived from an EMBL/GenBank/DDBJ whole genome shotgun (WGS) entry which is preliminary data.</text>
</comment>
<sequence>MKLFWVLVTCCFFGNVTFASTEGEESRSANVQVLFVNPGFSDESFWGDVDKYAIAAAQSLDIQLEIIHGQRDRILTQQKLAERMKKSTGA</sequence>
<accession>A0A090RY36</accession>
<evidence type="ECO:0008006" key="3">
    <source>
        <dbReference type="Google" id="ProtNLM"/>
    </source>
</evidence>
<dbReference type="Gene3D" id="3.40.50.2300">
    <property type="match status" value="1"/>
</dbReference>